<evidence type="ECO:0000256" key="5">
    <source>
        <dbReference type="ARBA" id="ARBA00022692"/>
    </source>
</evidence>
<feature type="transmembrane region" description="Helical" evidence="11">
    <location>
        <begin position="344"/>
        <end position="368"/>
    </location>
</feature>
<feature type="compositionally biased region" description="Polar residues" evidence="10">
    <location>
        <begin position="200"/>
        <end position="209"/>
    </location>
</feature>
<dbReference type="InterPro" id="IPR015958">
    <property type="entry name" value="Trk1_fungi"/>
</dbReference>
<dbReference type="AlphaFoldDB" id="A0A2D3V4J8"/>
<evidence type="ECO:0000313" key="12">
    <source>
        <dbReference type="EMBL" id="CZT20370.1"/>
    </source>
</evidence>
<keyword evidence="8" id="KW-0406">Ion transport</keyword>
<dbReference type="RefSeq" id="XP_023627259.1">
    <property type="nucleotide sequence ID" value="XM_023771491.1"/>
</dbReference>
<dbReference type="PIRSF" id="PIRSF002450">
    <property type="entry name" value="K+_transpter_TRK"/>
    <property type="match status" value="1"/>
</dbReference>
<evidence type="ECO:0000256" key="7">
    <source>
        <dbReference type="ARBA" id="ARBA00022989"/>
    </source>
</evidence>
<proteinExistence type="inferred from homology"/>
<feature type="transmembrane region" description="Helical" evidence="11">
    <location>
        <begin position="555"/>
        <end position="576"/>
    </location>
</feature>
<dbReference type="Proteomes" id="UP000225277">
    <property type="component" value="Unassembled WGS sequence"/>
</dbReference>
<evidence type="ECO:0000256" key="3">
    <source>
        <dbReference type="ARBA" id="ARBA00022448"/>
    </source>
</evidence>
<name>A0A2D3V4J8_9PEZI</name>
<keyword evidence="9 11" id="KW-0472">Membrane</keyword>
<evidence type="ECO:0000256" key="1">
    <source>
        <dbReference type="ARBA" id="ARBA00004141"/>
    </source>
</evidence>
<keyword evidence="7 11" id="KW-1133">Transmembrane helix</keyword>
<keyword evidence="6" id="KW-0630">Potassium</keyword>
<reference evidence="12 13" key="1">
    <citation type="submission" date="2016-03" db="EMBL/GenBank/DDBJ databases">
        <authorList>
            <person name="Ploux O."/>
        </authorList>
    </citation>
    <scope>NUCLEOTIDE SEQUENCE [LARGE SCALE GENOMIC DNA]</scope>
    <source>
        <strain evidence="12 13">URUG2</strain>
    </source>
</reference>
<dbReference type="NCBIfam" id="TIGR00934">
    <property type="entry name" value="2a38euk"/>
    <property type="match status" value="1"/>
</dbReference>
<keyword evidence="5 11" id="KW-0812">Transmembrane</keyword>
<dbReference type="OrthoDB" id="9999863at2759"/>
<gene>
    <name evidence="12" type="ORF">RCC_06229</name>
</gene>
<keyword evidence="13" id="KW-1185">Reference proteome</keyword>
<dbReference type="EMBL" id="FJUY01000009">
    <property type="protein sequence ID" value="CZT20370.1"/>
    <property type="molecule type" value="Genomic_DNA"/>
</dbReference>
<dbReference type="InterPro" id="IPR003445">
    <property type="entry name" value="Cat_transpt"/>
</dbReference>
<protein>
    <submittedName>
        <fullName evidence="12">Related to potassium transporter TRK-1</fullName>
    </submittedName>
</protein>
<dbReference type="PANTHER" id="PTHR31064">
    <property type="entry name" value="POTASSIUM TRANSPORT PROTEIN DDB_G0292412-RELATED"/>
    <property type="match status" value="1"/>
</dbReference>
<dbReference type="GO" id="GO:0140107">
    <property type="term" value="F:high-affinity potassium ion transmembrane transporter activity"/>
    <property type="evidence" value="ECO:0007669"/>
    <property type="project" value="TreeGrafter"/>
</dbReference>
<comment type="subcellular location">
    <subcellularLocation>
        <location evidence="1">Membrane</location>
        <topology evidence="1">Multi-pass membrane protein</topology>
    </subcellularLocation>
</comment>
<sequence>MWRPPINYVILHYTWILFCCLLAFLILSPEGNLQAIDAFFFACSANTESGVDVKDLKTYQQLVLYFFPIVTNLGFVNIAVVVVRLYWFRKQLKRIDPSLLKPSHTKRRLSDGADSIADPEHAVDHLDAKAEEVIVTPKDNLFPSEKDGNTYSDPQSISWATDTREAPIHRRTLPQADNDDTDEITVAADSRSPRAPPLRRTSTARSLTQSMTVGRIASSMFIIGESSESRSRRTSRSPSRSLAPSKDSRRSTVSVDWDAIGGIEYRSLKLLLKIVIGYFVGIHLFGVICLIPWIHNAPSKYTDYLKTQGQNKTWWAIYSSQTMVSNLGFTLTADSMISFADATWPMLVLSFLAYAGNTCYPVFLRLLIVTMRKIVPKRSAMQEPLTYLLDHPRRCYTLLFPRGTTWALFGIVFVMNLTDVVLIIILDLKNTAVNYLPPGPRVLAAIFQSASARHTGTASFNLASVNPAVQFSLLVMMYIAVFPLAISTRTSNVYDDRPVGMMKADAAVYDGQSPGAYLMNHLRNQLSFDLWYIFLGIFCLCVNESSRIADNADPAFSVFAMFFEVVSAYGNVGLSLGYPGMNYSLSGEFKIFSKLVICAMMIRGRHRGLPYTLDRAIVLPEQPEREEQRDEKLAVPSGYRMKKYNTT</sequence>
<feature type="transmembrane region" description="Helical" evidence="11">
    <location>
        <begin position="530"/>
        <end position="549"/>
    </location>
</feature>
<feature type="transmembrane region" description="Helical" evidence="11">
    <location>
        <begin position="468"/>
        <end position="487"/>
    </location>
</feature>
<evidence type="ECO:0000256" key="11">
    <source>
        <dbReference type="SAM" id="Phobius"/>
    </source>
</evidence>
<feature type="region of interest" description="Disordered" evidence="10">
    <location>
        <begin position="162"/>
        <end position="209"/>
    </location>
</feature>
<dbReference type="GO" id="GO:0030007">
    <property type="term" value="P:intracellular potassium ion homeostasis"/>
    <property type="evidence" value="ECO:0007669"/>
    <property type="project" value="InterPro"/>
</dbReference>
<keyword evidence="3" id="KW-0813">Transport</keyword>
<evidence type="ECO:0000256" key="8">
    <source>
        <dbReference type="ARBA" id="ARBA00023065"/>
    </source>
</evidence>
<feature type="transmembrane region" description="Helical" evidence="11">
    <location>
        <begin position="62"/>
        <end position="87"/>
    </location>
</feature>
<evidence type="ECO:0000256" key="6">
    <source>
        <dbReference type="ARBA" id="ARBA00022958"/>
    </source>
</evidence>
<feature type="transmembrane region" description="Helical" evidence="11">
    <location>
        <begin position="270"/>
        <end position="294"/>
    </location>
</feature>
<dbReference type="GO" id="GO:1990573">
    <property type="term" value="P:potassium ion import across plasma membrane"/>
    <property type="evidence" value="ECO:0007669"/>
    <property type="project" value="TreeGrafter"/>
</dbReference>
<feature type="transmembrane region" description="Helical" evidence="11">
    <location>
        <begin position="7"/>
        <end position="27"/>
    </location>
</feature>
<dbReference type="PANTHER" id="PTHR31064:SF5">
    <property type="entry name" value="POTASSIUM ION TRANSPORTER (EUROFUNG)"/>
    <property type="match status" value="1"/>
</dbReference>
<dbReference type="Pfam" id="PF02386">
    <property type="entry name" value="TrkH"/>
    <property type="match status" value="1"/>
</dbReference>
<feature type="region of interest" description="Disordered" evidence="10">
    <location>
        <begin position="225"/>
        <end position="247"/>
    </location>
</feature>
<evidence type="ECO:0000256" key="10">
    <source>
        <dbReference type="SAM" id="MobiDB-lite"/>
    </source>
</evidence>
<dbReference type="InterPro" id="IPR051143">
    <property type="entry name" value="TrkH_K-transport"/>
</dbReference>
<dbReference type="STRING" id="112498.A0A2D3V4J8"/>
<keyword evidence="4" id="KW-0633">Potassium transport</keyword>
<evidence type="ECO:0000313" key="13">
    <source>
        <dbReference type="Proteomes" id="UP000225277"/>
    </source>
</evidence>
<dbReference type="GO" id="GO:0005886">
    <property type="term" value="C:plasma membrane"/>
    <property type="evidence" value="ECO:0007669"/>
    <property type="project" value="InterPro"/>
</dbReference>
<comment type="similarity">
    <text evidence="2">Belongs to the TrkH potassium transport family.</text>
</comment>
<dbReference type="InterPro" id="IPR004773">
    <property type="entry name" value="K/Na_transp_Trk1/HKT1"/>
</dbReference>
<organism evidence="12 13">
    <name type="scientific">Ramularia collo-cygni</name>
    <dbReference type="NCBI Taxonomy" id="112498"/>
    <lineage>
        <taxon>Eukaryota</taxon>
        <taxon>Fungi</taxon>
        <taxon>Dikarya</taxon>
        <taxon>Ascomycota</taxon>
        <taxon>Pezizomycotina</taxon>
        <taxon>Dothideomycetes</taxon>
        <taxon>Dothideomycetidae</taxon>
        <taxon>Mycosphaerellales</taxon>
        <taxon>Mycosphaerellaceae</taxon>
        <taxon>Ramularia</taxon>
    </lineage>
</organism>
<evidence type="ECO:0000256" key="4">
    <source>
        <dbReference type="ARBA" id="ARBA00022538"/>
    </source>
</evidence>
<dbReference type="GeneID" id="35601370"/>
<accession>A0A2D3V4J8</accession>
<evidence type="ECO:0000256" key="9">
    <source>
        <dbReference type="ARBA" id="ARBA00023136"/>
    </source>
</evidence>
<evidence type="ECO:0000256" key="2">
    <source>
        <dbReference type="ARBA" id="ARBA00009137"/>
    </source>
</evidence>
<feature type="transmembrane region" description="Helical" evidence="11">
    <location>
        <begin position="406"/>
        <end position="426"/>
    </location>
</feature>